<organism evidence="3 4">
    <name type="scientific">Phaseolus angularis</name>
    <name type="common">Azuki bean</name>
    <name type="synonym">Vigna angularis</name>
    <dbReference type="NCBI Taxonomy" id="3914"/>
    <lineage>
        <taxon>Eukaryota</taxon>
        <taxon>Viridiplantae</taxon>
        <taxon>Streptophyta</taxon>
        <taxon>Embryophyta</taxon>
        <taxon>Tracheophyta</taxon>
        <taxon>Spermatophyta</taxon>
        <taxon>Magnoliopsida</taxon>
        <taxon>eudicotyledons</taxon>
        <taxon>Gunneridae</taxon>
        <taxon>Pentapetalae</taxon>
        <taxon>rosids</taxon>
        <taxon>fabids</taxon>
        <taxon>Fabales</taxon>
        <taxon>Fabaceae</taxon>
        <taxon>Papilionoideae</taxon>
        <taxon>50 kb inversion clade</taxon>
        <taxon>NPAAA clade</taxon>
        <taxon>indigoferoid/millettioid clade</taxon>
        <taxon>Phaseoleae</taxon>
        <taxon>Vigna</taxon>
    </lineage>
</organism>
<gene>
    <name evidence="3" type="ORF">HKW66_Vig0039440</name>
</gene>
<feature type="compositionally biased region" description="Polar residues" evidence="2">
    <location>
        <begin position="94"/>
        <end position="113"/>
    </location>
</feature>
<keyword evidence="1" id="KW-0175">Coiled coil</keyword>
<evidence type="ECO:0000256" key="2">
    <source>
        <dbReference type="SAM" id="MobiDB-lite"/>
    </source>
</evidence>
<dbReference type="Proteomes" id="UP000743370">
    <property type="component" value="Unassembled WGS sequence"/>
</dbReference>
<proteinExistence type="predicted"/>
<feature type="coiled-coil region" evidence="1">
    <location>
        <begin position="35"/>
        <end position="63"/>
    </location>
</feature>
<name>A0A8T0LC10_PHAAN</name>
<accession>A0A8T0LC10</accession>
<comment type="caution">
    <text evidence="3">The sequence shown here is derived from an EMBL/GenBank/DDBJ whole genome shotgun (WGS) entry which is preliminary data.</text>
</comment>
<evidence type="ECO:0000313" key="4">
    <source>
        <dbReference type="Proteomes" id="UP000743370"/>
    </source>
</evidence>
<evidence type="ECO:0000256" key="1">
    <source>
        <dbReference type="SAM" id="Coils"/>
    </source>
</evidence>
<dbReference type="EMBL" id="JABFOF010000001">
    <property type="protein sequence ID" value="KAG2409122.1"/>
    <property type="molecule type" value="Genomic_DNA"/>
</dbReference>
<sequence>MKENLSCNLFEWVDEGDFEMEGSLQRKSEEVEVCIENVVLDLRKKKDKLKKKLEEERKKFQNDVGVFCIVMGINSYVLYSVCVEELPFFFNEPPQRTTKKSLSFTNQTQRTNT</sequence>
<feature type="region of interest" description="Disordered" evidence="2">
    <location>
        <begin position="92"/>
        <end position="113"/>
    </location>
</feature>
<protein>
    <submittedName>
        <fullName evidence="3">Uncharacterized protein</fullName>
    </submittedName>
</protein>
<reference evidence="3 4" key="1">
    <citation type="submission" date="2020-05" db="EMBL/GenBank/DDBJ databases">
        <title>Vigna angularis (adzuki bean) Var. LongXiaoDou No. 4 denovo assembly.</title>
        <authorList>
            <person name="Xiang H."/>
        </authorList>
    </citation>
    <scope>NUCLEOTIDE SEQUENCE [LARGE SCALE GENOMIC DNA]</scope>
    <source>
        <tissue evidence="3">Leaf</tissue>
    </source>
</reference>
<dbReference type="AlphaFoldDB" id="A0A8T0LC10"/>
<evidence type="ECO:0000313" key="3">
    <source>
        <dbReference type="EMBL" id="KAG2409122.1"/>
    </source>
</evidence>